<dbReference type="InterPro" id="IPR027417">
    <property type="entry name" value="P-loop_NTPase"/>
</dbReference>
<evidence type="ECO:0000313" key="2">
    <source>
        <dbReference type="EMBL" id="GLG03453.1"/>
    </source>
</evidence>
<reference evidence="3" key="3">
    <citation type="submission" date="2022-11" db="EMBL/GenBank/DDBJ databases">
        <title>Draft genome sequence of Sellimonas catena strain 18CBH55.</title>
        <authorList>
            <person name="Hisatomi A."/>
            <person name="Ohkuma M."/>
            <person name="Sakamoto M."/>
        </authorList>
    </citation>
    <scope>NUCLEOTIDE SEQUENCE</scope>
    <source>
        <strain evidence="3">18CBH55</strain>
    </source>
</reference>
<evidence type="ECO:0000313" key="3">
    <source>
        <dbReference type="EMBL" id="GLG90068.1"/>
    </source>
</evidence>
<accession>A0A9W6C498</accession>
<name>A0A9W6C498_9FIRM</name>
<organism evidence="2 4">
    <name type="scientific">Sellimonas catena</name>
    <dbReference type="NCBI Taxonomy" id="2994035"/>
    <lineage>
        <taxon>Bacteria</taxon>
        <taxon>Bacillati</taxon>
        <taxon>Bacillota</taxon>
        <taxon>Clostridia</taxon>
        <taxon>Lachnospirales</taxon>
        <taxon>Lachnospiraceae</taxon>
        <taxon>Sellimonas</taxon>
    </lineage>
</organism>
<dbReference type="InterPro" id="IPR041682">
    <property type="entry name" value="AAA_14"/>
</dbReference>
<dbReference type="Gene3D" id="3.40.50.300">
    <property type="entry name" value="P-loop containing nucleotide triphosphate hydrolases"/>
    <property type="match status" value="1"/>
</dbReference>
<dbReference type="EMBL" id="BSCH01000008">
    <property type="protein sequence ID" value="GLG90068.1"/>
    <property type="molecule type" value="Genomic_DNA"/>
</dbReference>
<dbReference type="PANTHER" id="PTHR33295:SF7">
    <property type="entry name" value="ATPASE"/>
    <property type="match status" value="1"/>
</dbReference>
<dbReference type="RefSeq" id="WP_281845011.1">
    <property type="nucleotide sequence ID" value="NZ_BSBO01000004.1"/>
</dbReference>
<reference evidence="3" key="4">
    <citation type="submission" date="2022-11" db="EMBL/GenBank/DDBJ databases">
        <title>Draft genome sequence of Sellimonas catena strain 18CBH55.</title>
        <authorList>
            <person name="Atsushi H."/>
            <person name="Moriya O."/>
            <person name="Mitsuo S."/>
        </authorList>
    </citation>
    <scope>NUCLEOTIDE SEQUENCE</scope>
    <source>
        <strain evidence="3">18CBH55</strain>
    </source>
</reference>
<proteinExistence type="predicted"/>
<dbReference type="Pfam" id="PF13173">
    <property type="entry name" value="AAA_14"/>
    <property type="match status" value="1"/>
</dbReference>
<keyword evidence="4" id="KW-1185">Reference proteome</keyword>
<reference evidence="2" key="1">
    <citation type="submission" date="2022-11" db="EMBL/GenBank/DDBJ databases">
        <title>Draft genome sequence of Sellimonas catena strain 12EGH17.</title>
        <authorList>
            <person name="Atsushi H."/>
            <person name="Moriya O."/>
            <person name="Mitsuo S."/>
        </authorList>
    </citation>
    <scope>NUCLEOTIDE SEQUENCE</scope>
    <source>
        <strain evidence="2">12EGH17</strain>
    </source>
</reference>
<dbReference type="PANTHER" id="PTHR33295">
    <property type="entry name" value="ATPASE"/>
    <property type="match status" value="1"/>
</dbReference>
<reference evidence="2" key="2">
    <citation type="submission" date="2022-11" db="EMBL/GenBank/DDBJ databases">
        <title>Draft genome sequence of Sellimonas catena strain 12EGH17.</title>
        <authorList>
            <person name="Hisatomi A."/>
            <person name="Ohkuma M."/>
            <person name="Sakamoto M."/>
        </authorList>
    </citation>
    <scope>NUCLEOTIDE SEQUENCE</scope>
    <source>
        <strain evidence="2">12EGH17</strain>
    </source>
</reference>
<gene>
    <name evidence="2" type="ORF">Selli1_06270</name>
    <name evidence="3" type="ORF">Selli2_14950</name>
</gene>
<dbReference type="EMBL" id="BSBO01000004">
    <property type="protein sequence ID" value="GLG03453.1"/>
    <property type="molecule type" value="Genomic_DNA"/>
</dbReference>
<evidence type="ECO:0000313" key="4">
    <source>
        <dbReference type="Proteomes" id="UP001145145"/>
    </source>
</evidence>
<dbReference type="AlphaFoldDB" id="A0A9W6C498"/>
<evidence type="ECO:0000259" key="1">
    <source>
        <dbReference type="Pfam" id="PF13173"/>
    </source>
</evidence>
<reference evidence="2 4" key="5">
    <citation type="journal article" date="2023" name="Int. J. Syst. Evol. Microbiol.">
        <title>Sellimonas catena sp. nov., isolated from human faeces.</title>
        <authorList>
            <person name="Hisatomi A."/>
            <person name="Ohkuma M."/>
            <person name="Sakamoto M."/>
        </authorList>
    </citation>
    <scope>NUCLEOTIDE SEQUENCE [LARGE SCALE GENOMIC DNA]</scope>
    <source>
        <strain evidence="2 4">12EGH17</strain>
        <strain evidence="3">18CBH55</strain>
    </source>
</reference>
<comment type="caution">
    <text evidence="2">The sequence shown here is derived from an EMBL/GenBank/DDBJ whole genome shotgun (WGS) entry which is preliminary data.</text>
</comment>
<dbReference type="Proteomes" id="UP001145094">
    <property type="component" value="Unassembled WGS sequence"/>
</dbReference>
<dbReference type="Proteomes" id="UP001145145">
    <property type="component" value="Unassembled WGS sequence"/>
</dbReference>
<dbReference type="SUPFAM" id="SSF52540">
    <property type="entry name" value="P-loop containing nucleoside triphosphate hydrolases"/>
    <property type="match status" value="1"/>
</dbReference>
<feature type="domain" description="AAA" evidence="1">
    <location>
        <begin position="18"/>
        <end position="152"/>
    </location>
</feature>
<sequence>MKRTATENLLRWKESKERKPLILKGARQVGKTWLMKDFGNRYYASYAYFNFNEEEELKSIFEKNKNPKRIVELLSMLTGEKIVPGETLIILDEVQECPEALNSLKYFRESANEYHVMAAESLLGILLAKSKSYPVGQVNLLNIEPLKFDEFLAALDESLYEYYCGIEIGTQIEEIFLNTMEK</sequence>
<protein>
    <recommendedName>
        <fullName evidence="1">AAA domain-containing protein</fullName>
    </recommendedName>
</protein>